<evidence type="ECO:0000256" key="15">
    <source>
        <dbReference type="ARBA" id="ARBA00025589"/>
    </source>
</evidence>
<keyword evidence="4 17" id="KW-0515">Mutator protein</keyword>
<evidence type="ECO:0000256" key="16">
    <source>
        <dbReference type="ARBA" id="ARBA00049244"/>
    </source>
</evidence>
<keyword evidence="5 17" id="KW-0963">Cytoplasm</keyword>
<dbReference type="Gene3D" id="1.10.150.20">
    <property type="entry name" value="5' to 3' exonuclease, C-terminal subdomain"/>
    <property type="match status" value="1"/>
</dbReference>
<dbReference type="EMBL" id="FNBW01000017">
    <property type="protein sequence ID" value="SDG43453.1"/>
    <property type="molecule type" value="Genomic_DNA"/>
</dbReference>
<name>A0A8G2EZX7_9PROT</name>
<evidence type="ECO:0000256" key="17">
    <source>
        <dbReference type="HAMAP-Rule" id="MF_01113"/>
    </source>
</evidence>
<feature type="domain" description="UmuC" evidence="18">
    <location>
        <begin position="41"/>
        <end position="221"/>
    </location>
</feature>
<dbReference type="InterPro" id="IPR017961">
    <property type="entry name" value="DNA_pol_Y-fam_little_finger"/>
</dbReference>
<dbReference type="NCBIfam" id="NF002751">
    <property type="entry name" value="PRK02794.1"/>
    <property type="match status" value="1"/>
</dbReference>
<evidence type="ECO:0000256" key="3">
    <source>
        <dbReference type="ARBA" id="ARBA00011245"/>
    </source>
</evidence>
<evidence type="ECO:0000256" key="9">
    <source>
        <dbReference type="ARBA" id="ARBA00022723"/>
    </source>
</evidence>
<evidence type="ECO:0000256" key="11">
    <source>
        <dbReference type="ARBA" id="ARBA00022842"/>
    </source>
</evidence>
<dbReference type="Gene3D" id="3.30.70.270">
    <property type="match status" value="1"/>
</dbReference>
<evidence type="ECO:0000256" key="6">
    <source>
        <dbReference type="ARBA" id="ARBA00022679"/>
    </source>
</evidence>
<evidence type="ECO:0000256" key="13">
    <source>
        <dbReference type="ARBA" id="ARBA00023125"/>
    </source>
</evidence>
<dbReference type="InterPro" id="IPR022880">
    <property type="entry name" value="DNApol_IV"/>
</dbReference>
<dbReference type="PANTHER" id="PTHR11076:SF33">
    <property type="entry name" value="DNA POLYMERASE KAPPA"/>
    <property type="match status" value="1"/>
</dbReference>
<proteinExistence type="inferred from homology"/>
<protein>
    <recommendedName>
        <fullName evidence="17">DNA polymerase IV</fullName>
        <shortName evidence="17">Pol IV</shortName>
        <ecNumber evidence="17">2.7.7.7</ecNumber>
    </recommendedName>
</protein>
<sequence length="438" mass="48128">MAAGETLCRECFTWSAGTPTRCPSCGSARVLSHPELRSLSIAHLDCDAFYASVEKRDDPSLLDKPVIVGGRHRGVVSAACYVARIYGVRSAMPMFKALDACPHAVVIKPDMKKYAAVGGEIREMMRAITPQVEPLSIDEAFMDLGGTERLHRAPPAETLARLAKRVEEEVRVTVSIGLSFNKFLAKVSSDLDKPRGFHVIGQGEALSFLADQPVSILWGVGKTLQRKLIDDGIRTIGDLQPMEETDLMRRYGSIGQRLARFSHGRDDRRIEPGSVVKSVSNETTFDTDISDIDALRPYLWRLSEEVSGRLKRKAIAGGVVTLKLKTKDFKIVTRQQHLLAPTQLADRIYRTADALLSKQADGRRFRLIGVGVSDLAGERLADPADLADPGFETRRKVEGAMDAVRAKLGDAAITKGIGLKARKIRQQPSDKMPEGEEL</sequence>
<evidence type="ECO:0000256" key="14">
    <source>
        <dbReference type="ARBA" id="ARBA00023204"/>
    </source>
</evidence>
<feature type="active site" evidence="17">
    <location>
        <position position="139"/>
    </location>
</feature>
<dbReference type="GO" id="GO:0000287">
    <property type="term" value="F:magnesium ion binding"/>
    <property type="evidence" value="ECO:0007669"/>
    <property type="project" value="UniProtKB-UniRule"/>
</dbReference>
<evidence type="ECO:0000256" key="1">
    <source>
        <dbReference type="ARBA" id="ARBA00004496"/>
    </source>
</evidence>
<dbReference type="PROSITE" id="PS50173">
    <property type="entry name" value="UMUC"/>
    <property type="match status" value="1"/>
</dbReference>
<keyword evidence="8 17" id="KW-0235">DNA replication</keyword>
<reference evidence="19 20" key="1">
    <citation type="submission" date="2016-10" db="EMBL/GenBank/DDBJ databases">
        <authorList>
            <person name="Varghese N."/>
            <person name="Submissions S."/>
        </authorList>
    </citation>
    <scope>NUCLEOTIDE SEQUENCE [LARGE SCALE GENOMIC DNA]</scope>
    <source>
        <strain evidence="19 20">DSM 18839</strain>
    </source>
</reference>
<keyword evidence="6 17" id="KW-0808">Transferase</keyword>
<feature type="site" description="Substrate discrimination" evidence="17">
    <location>
        <position position="50"/>
    </location>
</feature>
<gene>
    <name evidence="17" type="primary">dinB</name>
    <name evidence="19" type="ORF">SAMN05660686_04393</name>
</gene>
<dbReference type="RefSeq" id="WP_093153827.1">
    <property type="nucleotide sequence ID" value="NZ_FNBW01000017.1"/>
</dbReference>
<dbReference type="AlphaFoldDB" id="A0A8G2EZX7"/>
<keyword evidence="7 17" id="KW-0548">Nucleotidyltransferase</keyword>
<dbReference type="Gene3D" id="3.40.1170.60">
    <property type="match status" value="1"/>
</dbReference>
<evidence type="ECO:0000256" key="4">
    <source>
        <dbReference type="ARBA" id="ARBA00022457"/>
    </source>
</evidence>
<evidence type="ECO:0000256" key="8">
    <source>
        <dbReference type="ARBA" id="ARBA00022705"/>
    </source>
</evidence>
<dbReference type="GO" id="GO:0003684">
    <property type="term" value="F:damaged DNA binding"/>
    <property type="evidence" value="ECO:0007669"/>
    <property type="project" value="InterPro"/>
</dbReference>
<evidence type="ECO:0000313" key="19">
    <source>
        <dbReference type="EMBL" id="SDG43453.1"/>
    </source>
</evidence>
<evidence type="ECO:0000256" key="12">
    <source>
        <dbReference type="ARBA" id="ARBA00022932"/>
    </source>
</evidence>
<keyword evidence="20" id="KW-1185">Reference proteome</keyword>
<feature type="binding site" evidence="17">
    <location>
        <position position="45"/>
    </location>
    <ligand>
        <name>Mg(2+)</name>
        <dbReference type="ChEBI" id="CHEBI:18420"/>
    </ligand>
</feature>
<dbReference type="FunFam" id="3.30.1490.100:FF:000004">
    <property type="entry name" value="DNA polymerase IV"/>
    <property type="match status" value="1"/>
</dbReference>
<dbReference type="Proteomes" id="UP000198615">
    <property type="component" value="Unassembled WGS sequence"/>
</dbReference>
<dbReference type="OrthoDB" id="9808813at2"/>
<dbReference type="SUPFAM" id="SSF100879">
    <property type="entry name" value="Lesion bypass DNA polymerase (Y-family), little finger domain"/>
    <property type="match status" value="1"/>
</dbReference>
<organism evidence="19 20">
    <name type="scientific">Thalassobaculum litoreum DSM 18839</name>
    <dbReference type="NCBI Taxonomy" id="1123362"/>
    <lineage>
        <taxon>Bacteria</taxon>
        <taxon>Pseudomonadati</taxon>
        <taxon>Pseudomonadota</taxon>
        <taxon>Alphaproteobacteria</taxon>
        <taxon>Rhodospirillales</taxon>
        <taxon>Thalassobaculaceae</taxon>
        <taxon>Thalassobaculum</taxon>
    </lineage>
</organism>
<dbReference type="GO" id="GO:0042276">
    <property type="term" value="P:error-prone translesion synthesis"/>
    <property type="evidence" value="ECO:0007669"/>
    <property type="project" value="TreeGrafter"/>
</dbReference>
<dbReference type="GO" id="GO:0009432">
    <property type="term" value="P:SOS response"/>
    <property type="evidence" value="ECO:0007669"/>
    <property type="project" value="TreeGrafter"/>
</dbReference>
<evidence type="ECO:0000313" key="20">
    <source>
        <dbReference type="Proteomes" id="UP000198615"/>
    </source>
</evidence>
<comment type="function">
    <text evidence="15 17">Poorly processive, error-prone DNA polymerase involved in untargeted mutagenesis. Copies undamaged DNA at stalled replication forks, which arise in vivo from mismatched or misaligned primer ends. These misaligned primers can be extended by PolIV. Exhibits no 3'-5' exonuclease (proofreading) activity. May be involved in translesional synthesis, in conjunction with the beta clamp from PolIII.</text>
</comment>
<keyword evidence="10 17" id="KW-0227">DNA damage</keyword>
<dbReference type="GO" id="GO:0003887">
    <property type="term" value="F:DNA-directed DNA polymerase activity"/>
    <property type="evidence" value="ECO:0007669"/>
    <property type="project" value="UniProtKB-UniRule"/>
</dbReference>
<comment type="subunit">
    <text evidence="3 17">Monomer.</text>
</comment>
<dbReference type="FunFam" id="3.40.1170.60:FF:000001">
    <property type="entry name" value="DNA polymerase IV"/>
    <property type="match status" value="1"/>
</dbReference>
<dbReference type="InterPro" id="IPR043128">
    <property type="entry name" value="Rev_trsase/Diguanyl_cyclase"/>
</dbReference>
<accession>A0A8G2EZX7</accession>
<dbReference type="EC" id="2.7.7.7" evidence="17"/>
<evidence type="ECO:0000256" key="2">
    <source>
        <dbReference type="ARBA" id="ARBA00010945"/>
    </source>
</evidence>
<comment type="caution">
    <text evidence="19">The sequence shown here is derived from an EMBL/GenBank/DDBJ whole genome shotgun (WGS) entry which is preliminary data.</text>
</comment>
<dbReference type="PANTHER" id="PTHR11076">
    <property type="entry name" value="DNA REPAIR POLYMERASE UMUC / TRANSFERASE FAMILY MEMBER"/>
    <property type="match status" value="1"/>
</dbReference>
<evidence type="ECO:0000259" key="18">
    <source>
        <dbReference type="PROSITE" id="PS50173"/>
    </source>
</evidence>
<evidence type="ECO:0000256" key="7">
    <source>
        <dbReference type="ARBA" id="ARBA00022695"/>
    </source>
</evidence>
<evidence type="ECO:0000256" key="10">
    <source>
        <dbReference type="ARBA" id="ARBA00022763"/>
    </source>
</evidence>
<dbReference type="NCBIfam" id="NF002677">
    <property type="entry name" value="PRK02406.1"/>
    <property type="match status" value="1"/>
</dbReference>
<keyword evidence="9 17" id="KW-0479">Metal-binding</keyword>
<keyword evidence="11 17" id="KW-0460">Magnesium</keyword>
<feature type="binding site" evidence="17">
    <location>
        <position position="138"/>
    </location>
    <ligand>
        <name>Mg(2+)</name>
        <dbReference type="ChEBI" id="CHEBI:18420"/>
    </ligand>
</feature>
<comment type="subcellular location">
    <subcellularLocation>
        <location evidence="1 17">Cytoplasm</location>
    </subcellularLocation>
</comment>
<keyword evidence="12 17" id="KW-0239">DNA-directed DNA polymerase</keyword>
<dbReference type="GO" id="GO:0005829">
    <property type="term" value="C:cytosol"/>
    <property type="evidence" value="ECO:0007669"/>
    <property type="project" value="TreeGrafter"/>
</dbReference>
<dbReference type="GO" id="GO:0006261">
    <property type="term" value="P:DNA-templated DNA replication"/>
    <property type="evidence" value="ECO:0007669"/>
    <property type="project" value="UniProtKB-UniRule"/>
</dbReference>
<keyword evidence="14 17" id="KW-0234">DNA repair</keyword>
<dbReference type="Pfam" id="PF00817">
    <property type="entry name" value="IMS"/>
    <property type="match status" value="1"/>
</dbReference>
<dbReference type="HAMAP" id="MF_01113">
    <property type="entry name" value="DNApol_IV"/>
    <property type="match status" value="1"/>
</dbReference>
<dbReference type="CDD" id="cd03586">
    <property type="entry name" value="PolY_Pol_IV_kappa"/>
    <property type="match status" value="1"/>
</dbReference>
<dbReference type="InterPro" id="IPR043502">
    <property type="entry name" value="DNA/RNA_pol_sf"/>
</dbReference>
<evidence type="ECO:0000256" key="5">
    <source>
        <dbReference type="ARBA" id="ARBA00022490"/>
    </source>
</evidence>
<dbReference type="Gene3D" id="3.30.1490.100">
    <property type="entry name" value="DNA polymerase, Y-family, little finger domain"/>
    <property type="match status" value="1"/>
</dbReference>
<dbReference type="GO" id="GO:0006281">
    <property type="term" value="P:DNA repair"/>
    <property type="evidence" value="ECO:0007669"/>
    <property type="project" value="UniProtKB-UniRule"/>
</dbReference>
<comment type="catalytic activity">
    <reaction evidence="16 17">
        <text>DNA(n) + a 2'-deoxyribonucleoside 5'-triphosphate = DNA(n+1) + diphosphate</text>
        <dbReference type="Rhea" id="RHEA:22508"/>
        <dbReference type="Rhea" id="RHEA-COMP:17339"/>
        <dbReference type="Rhea" id="RHEA-COMP:17340"/>
        <dbReference type="ChEBI" id="CHEBI:33019"/>
        <dbReference type="ChEBI" id="CHEBI:61560"/>
        <dbReference type="ChEBI" id="CHEBI:173112"/>
        <dbReference type="EC" id="2.7.7.7"/>
    </reaction>
</comment>
<dbReference type="SUPFAM" id="SSF56672">
    <property type="entry name" value="DNA/RNA polymerases"/>
    <property type="match status" value="1"/>
</dbReference>
<comment type="cofactor">
    <cofactor evidence="17">
        <name>Mg(2+)</name>
        <dbReference type="ChEBI" id="CHEBI:18420"/>
    </cofactor>
    <text evidence="17">Binds 2 magnesium ions per subunit.</text>
</comment>
<dbReference type="InterPro" id="IPR036775">
    <property type="entry name" value="DNA_pol_Y-fam_lit_finger_sf"/>
</dbReference>
<comment type="similarity">
    <text evidence="2 17">Belongs to the DNA polymerase type-Y family.</text>
</comment>
<dbReference type="InterPro" id="IPR050116">
    <property type="entry name" value="DNA_polymerase-Y"/>
</dbReference>
<dbReference type="InterPro" id="IPR001126">
    <property type="entry name" value="UmuC"/>
</dbReference>
<keyword evidence="13 17" id="KW-0238">DNA-binding</keyword>
<dbReference type="Pfam" id="PF11799">
    <property type="entry name" value="IMS_C"/>
    <property type="match status" value="1"/>
</dbReference>